<protein>
    <submittedName>
        <fullName evidence="1">Uncharacterized protein</fullName>
    </submittedName>
</protein>
<reference evidence="1" key="1">
    <citation type="submission" date="2019-10" db="EMBL/GenBank/DDBJ databases">
        <title>Conservation and host-specific expression of non-tandemly repeated heterogenous ribosome RNA gene in arbuscular mycorrhizal fungi.</title>
        <authorList>
            <person name="Maeda T."/>
            <person name="Kobayashi Y."/>
            <person name="Nakagawa T."/>
            <person name="Ezawa T."/>
            <person name="Yamaguchi K."/>
            <person name="Bino T."/>
            <person name="Nishimoto Y."/>
            <person name="Shigenobu S."/>
            <person name="Kawaguchi M."/>
        </authorList>
    </citation>
    <scope>NUCLEOTIDE SEQUENCE</scope>
    <source>
        <strain evidence="1">HR1</strain>
    </source>
</reference>
<gene>
    <name evidence="1" type="ORF">RCL2_001723300</name>
</gene>
<accession>A0A8H3LKP1</accession>
<organism evidence="1 2">
    <name type="scientific">Rhizophagus clarus</name>
    <dbReference type="NCBI Taxonomy" id="94130"/>
    <lineage>
        <taxon>Eukaryota</taxon>
        <taxon>Fungi</taxon>
        <taxon>Fungi incertae sedis</taxon>
        <taxon>Mucoromycota</taxon>
        <taxon>Glomeromycotina</taxon>
        <taxon>Glomeromycetes</taxon>
        <taxon>Glomerales</taxon>
        <taxon>Glomeraceae</taxon>
        <taxon>Rhizophagus</taxon>
    </lineage>
</organism>
<dbReference type="Proteomes" id="UP000615446">
    <property type="component" value="Unassembled WGS sequence"/>
</dbReference>
<dbReference type="AlphaFoldDB" id="A0A8H3LKP1"/>
<evidence type="ECO:0000313" key="2">
    <source>
        <dbReference type="Proteomes" id="UP000615446"/>
    </source>
</evidence>
<dbReference type="EMBL" id="BLAL01000194">
    <property type="protein sequence ID" value="GES90383.1"/>
    <property type="molecule type" value="Genomic_DNA"/>
</dbReference>
<name>A0A8H3LKP1_9GLOM</name>
<dbReference type="OrthoDB" id="2366915at2759"/>
<comment type="caution">
    <text evidence="1">The sequence shown here is derived from an EMBL/GenBank/DDBJ whole genome shotgun (WGS) entry which is preliminary data.</text>
</comment>
<evidence type="ECO:0000313" key="1">
    <source>
        <dbReference type="EMBL" id="GES90383.1"/>
    </source>
</evidence>
<proteinExistence type="predicted"/>
<sequence>MKNFWEFLMLTIVMISKVEYLWLGAESILTKILQRPIDDPIFRDLANSTTILIEELIKFNIPASNNVKDLRTNSISLSNIISSSSDPTNLSPSLYLKSLGEKAYDVGSQIESIYISGSLTIDELFNELQDIRQNLSRLSKEYPLSTQKNAQHYDMINHILNLITRSSKDPLLTQKDAHYFYSRLDQILNLITRFHDKFVHIEKEIQDIQKLYRGYNNFQGFSNIINYINENESIYKQMFDTKIVKEKLDFERRQMDQLTAIDHEIIRVKESLNLYKNDLVDFIERIIYLNNRKIITHEDDQMLNQVINRVNNAKGTWKEMDDSKNNRMFRIEN</sequence>